<dbReference type="Pfam" id="PF03702">
    <property type="entry name" value="AnmK"/>
    <property type="match status" value="1"/>
</dbReference>
<comment type="catalytic activity">
    <reaction evidence="1">
        <text>1,6-anhydro-N-acetyl-beta-muramate + ATP + H2O = N-acetyl-D-muramate 6-phosphate + ADP + H(+)</text>
        <dbReference type="Rhea" id="RHEA:24952"/>
        <dbReference type="ChEBI" id="CHEBI:15377"/>
        <dbReference type="ChEBI" id="CHEBI:15378"/>
        <dbReference type="ChEBI" id="CHEBI:30616"/>
        <dbReference type="ChEBI" id="CHEBI:58690"/>
        <dbReference type="ChEBI" id="CHEBI:58722"/>
        <dbReference type="ChEBI" id="CHEBI:456216"/>
        <dbReference type="EC" id="2.7.1.170"/>
    </reaction>
</comment>
<dbReference type="Gene3D" id="3.30.420.40">
    <property type="match status" value="2"/>
</dbReference>
<dbReference type="GO" id="GO:0005524">
    <property type="term" value="F:ATP binding"/>
    <property type="evidence" value="ECO:0007669"/>
    <property type="project" value="UniProtKB-UniRule"/>
</dbReference>
<sequence length="391" mass="40547">MPPHGDATRSPFFLTDRMHISPQHMPQGFYLGLMSGTSLDGVDAVLADLSAAQPRVLACGSLPYADALRAEILALQPVGDNELDRAARLAQQLARLYAEVCQLALAQAGVSAAQVVAVGCHGQTVRHAPQAGYTVQLADLALLAELTGIDVVGDFRRRDLAAGGQGAPLVPAAHQAWFGDAHEARVVLNLGGIGNLTRLDPALPVIGFDTGPGNMLMDAWIADCQPGARFDAGGAWAASGRCVPALLADCLADPYFAAPPPKSTGRELFSLDWLHARLAAHPGLAAADVQRTLLQLTVSSAAQAIAQHAPATRALYVCGGGALNPLLMAELAAALPHCRVSATDALGVPAMQVEALAFAWLAQRFMQRLPGNLPAVTGATGGRVLGALYPA</sequence>
<dbReference type="GO" id="GO:0016301">
    <property type="term" value="F:kinase activity"/>
    <property type="evidence" value="ECO:0007669"/>
    <property type="project" value="UniProtKB-KW"/>
</dbReference>
<dbReference type="GO" id="GO:0009254">
    <property type="term" value="P:peptidoglycan turnover"/>
    <property type="evidence" value="ECO:0007669"/>
    <property type="project" value="UniProtKB-UniRule"/>
</dbReference>
<dbReference type="AlphaFoldDB" id="A0A318L265"/>
<dbReference type="InterPro" id="IPR043129">
    <property type="entry name" value="ATPase_NBD"/>
</dbReference>
<evidence type="ECO:0000313" key="2">
    <source>
        <dbReference type="EMBL" id="PXX82056.1"/>
    </source>
</evidence>
<dbReference type="GO" id="GO:0006040">
    <property type="term" value="P:amino sugar metabolic process"/>
    <property type="evidence" value="ECO:0007669"/>
    <property type="project" value="InterPro"/>
</dbReference>
<feature type="binding site" evidence="1">
    <location>
        <begin position="36"/>
        <end position="43"/>
    </location>
    <ligand>
        <name>ATP</name>
        <dbReference type="ChEBI" id="CHEBI:30616"/>
    </ligand>
</feature>
<dbReference type="EMBL" id="QJKI01000001">
    <property type="protein sequence ID" value="PXX82056.1"/>
    <property type="molecule type" value="Genomic_DNA"/>
</dbReference>
<evidence type="ECO:0000256" key="1">
    <source>
        <dbReference type="HAMAP-Rule" id="MF_01270"/>
    </source>
</evidence>
<dbReference type="Proteomes" id="UP000247555">
    <property type="component" value="Unassembled WGS sequence"/>
</dbReference>
<comment type="similarity">
    <text evidence="1">Belongs to the anhydro-N-acetylmuramic acid kinase family.</text>
</comment>
<dbReference type="UniPathway" id="UPA00544"/>
<dbReference type="PANTHER" id="PTHR30605:SF0">
    <property type="entry name" value="ANHYDRO-N-ACETYLMURAMIC ACID KINASE"/>
    <property type="match status" value="1"/>
</dbReference>
<proteinExistence type="inferred from homology"/>
<comment type="pathway">
    <text evidence="1">Amino-sugar metabolism; 1,6-anhydro-N-acetylmuramate degradation.</text>
</comment>
<protein>
    <recommendedName>
        <fullName evidence="1">Anhydro-N-acetylmuramic acid kinase</fullName>
        <ecNumber evidence="1">2.7.1.170</ecNumber>
    </recommendedName>
    <alternativeName>
        <fullName evidence="1">AnhMurNAc kinase</fullName>
    </alternativeName>
</protein>
<comment type="function">
    <text evidence="1">Catalyzes the specific phosphorylation of 1,6-anhydro-N-acetylmuramic acid (anhMurNAc) with the simultaneous cleavage of the 1,6-anhydro ring, generating MurNAc-6-P. Is required for the utilization of anhMurNAc either imported from the medium or derived from its own cell wall murein, and thus plays a role in cell wall recycling.</text>
</comment>
<gene>
    <name evidence="1" type="primary">anmK</name>
    <name evidence="2" type="ORF">DFR34_101289</name>
</gene>
<dbReference type="EC" id="2.7.1.170" evidence="1"/>
<keyword evidence="1" id="KW-0119">Carbohydrate metabolism</keyword>
<keyword evidence="1" id="KW-0547">Nucleotide-binding</keyword>
<dbReference type="UniPathway" id="UPA00343"/>
<dbReference type="PANTHER" id="PTHR30605">
    <property type="entry name" value="ANHYDRO-N-ACETYLMURAMIC ACID KINASE"/>
    <property type="match status" value="1"/>
</dbReference>
<reference evidence="2 3" key="1">
    <citation type="submission" date="2018-05" db="EMBL/GenBank/DDBJ databases">
        <title>Genomic Encyclopedia of Type Strains, Phase IV (KMG-IV): sequencing the most valuable type-strain genomes for metagenomic binning, comparative biology and taxonomic classification.</title>
        <authorList>
            <person name="Goeker M."/>
        </authorList>
    </citation>
    <scope>NUCLEOTIDE SEQUENCE [LARGE SCALE GENOMIC DNA]</scope>
    <source>
        <strain evidence="2 3">DSM 29661</strain>
    </source>
</reference>
<accession>A0A318L265</accession>
<evidence type="ECO:0000313" key="3">
    <source>
        <dbReference type="Proteomes" id="UP000247555"/>
    </source>
</evidence>
<comment type="pathway">
    <text evidence="1">Cell wall biogenesis; peptidoglycan recycling.</text>
</comment>
<name>A0A318L265_9NEIS</name>
<dbReference type="InterPro" id="IPR005338">
    <property type="entry name" value="Anhydro_N_Ac-Mur_kinase"/>
</dbReference>
<dbReference type="GO" id="GO:0016773">
    <property type="term" value="F:phosphotransferase activity, alcohol group as acceptor"/>
    <property type="evidence" value="ECO:0007669"/>
    <property type="project" value="UniProtKB-UniRule"/>
</dbReference>
<organism evidence="2 3">
    <name type="scientific">Rivihabitans pingtungensis</name>
    <dbReference type="NCBI Taxonomy" id="1054498"/>
    <lineage>
        <taxon>Bacteria</taxon>
        <taxon>Pseudomonadati</taxon>
        <taxon>Pseudomonadota</taxon>
        <taxon>Betaproteobacteria</taxon>
        <taxon>Neisseriales</taxon>
        <taxon>Aquaspirillaceae</taxon>
        <taxon>Rivihabitans</taxon>
    </lineage>
</organism>
<dbReference type="SUPFAM" id="SSF53067">
    <property type="entry name" value="Actin-like ATPase domain"/>
    <property type="match status" value="1"/>
</dbReference>
<comment type="caution">
    <text evidence="2">The sequence shown here is derived from an EMBL/GenBank/DDBJ whole genome shotgun (WGS) entry which is preliminary data.</text>
</comment>
<dbReference type="NCBIfam" id="NF007139">
    <property type="entry name" value="PRK09585.1-3"/>
    <property type="match status" value="1"/>
</dbReference>
<keyword evidence="1" id="KW-0067">ATP-binding</keyword>
<dbReference type="CDD" id="cd24050">
    <property type="entry name" value="ASKHA_NBD_ANMK"/>
    <property type="match status" value="1"/>
</dbReference>
<keyword evidence="1" id="KW-0808">Transferase</keyword>
<dbReference type="GO" id="GO:0097175">
    <property type="term" value="P:1,6-anhydro-N-acetyl-beta-muramic acid catabolic process"/>
    <property type="evidence" value="ECO:0007669"/>
    <property type="project" value="UniProtKB-UniRule"/>
</dbReference>
<keyword evidence="3" id="KW-1185">Reference proteome</keyword>
<keyword evidence="1 2" id="KW-0418">Kinase</keyword>
<dbReference type="HAMAP" id="MF_01270">
    <property type="entry name" value="AnhMurNAc_kinase"/>
    <property type="match status" value="1"/>
</dbReference>